<gene>
    <name evidence="1" type="ORF">Zmor_003300</name>
</gene>
<sequence length="136" mass="14543">MARRPGWGTLVAVTRCSLPHSNTPPHSLTCPVAERYTHLDERSRNAGRGVTDAGRRCDGRGYRSLVRSVRGLRSCAYASRSGVVRRCKMAHGDAGTSGVDVAATATADDADGAAAPKRTDHSTVPEACTFFHIYTL</sequence>
<name>A0AA38HS44_9CUCU</name>
<proteinExistence type="predicted"/>
<dbReference type="EMBL" id="JALNTZ010000010">
    <property type="protein sequence ID" value="KAJ3639974.1"/>
    <property type="molecule type" value="Genomic_DNA"/>
</dbReference>
<dbReference type="Proteomes" id="UP001168821">
    <property type="component" value="Unassembled WGS sequence"/>
</dbReference>
<evidence type="ECO:0000313" key="2">
    <source>
        <dbReference type="Proteomes" id="UP001168821"/>
    </source>
</evidence>
<accession>A0AA38HS44</accession>
<dbReference type="AlphaFoldDB" id="A0AA38HS44"/>
<evidence type="ECO:0000313" key="1">
    <source>
        <dbReference type="EMBL" id="KAJ3639974.1"/>
    </source>
</evidence>
<reference evidence="1" key="1">
    <citation type="journal article" date="2023" name="G3 (Bethesda)">
        <title>Whole genome assemblies of Zophobas morio and Tenebrio molitor.</title>
        <authorList>
            <person name="Kaur S."/>
            <person name="Stinson S.A."/>
            <person name="diCenzo G.C."/>
        </authorList>
    </citation>
    <scope>NUCLEOTIDE SEQUENCE</scope>
    <source>
        <strain evidence="1">QUZm001</strain>
    </source>
</reference>
<comment type="caution">
    <text evidence="1">The sequence shown here is derived from an EMBL/GenBank/DDBJ whole genome shotgun (WGS) entry which is preliminary data.</text>
</comment>
<keyword evidence="2" id="KW-1185">Reference proteome</keyword>
<organism evidence="1 2">
    <name type="scientific">Zophobas morio</name>
    <dbReference type="NCBI Taxonomy" id="2755281"/>
    <lineage>
        <taxon>Eukaryota</taxon>
        <taxon>Metazoa</taxon>
        <taxon>Ecdysozoa</taxon>
        <taxon>Arthropoda</taxon>
        <taxon>Hexapoda</taxon>
        <taxon>Insecta</taxon>
        <taxon>Pterygota</taxon>
        <taxon>Neoptera</taxon>
        <taxon>Endopterygota</taxon>
        <taxon>Coleoptera</taxon>
        <taxon>Polyphaga</taxon>
        <taxon>Cucujiformia</taxon>
        <taxon>Tenebrionidae</taxon>
        <taxon>Zophobas</taxon>
    </lineage>
</organism>
<protein>
    <submittedName>
        <fullName evidence="1">Uncharacterized protein</fullName>
    </submittedName>
</protein>